<dbReference type="InterPro" id="IPR029526">
    <property type="entry name" value="PGBD"/>
</dbReference>
<feature type="domain" description="PiggyBac transposable element-derived protein" evidence="2">
    <location>
        <begin position="78"/>
        <end position="175"/>
    </location>
</feature>
<comment type="caution">
    <text evidence="3">The sequence shown here is derived from an EMBL/GenBank/DDBJ whole genome shotgun (WGS) entry which is preliminary data.</text>
</comment>
<dbReference type="Proteomes" id="UP001458880">
    <property type="component" value="Unassembled WGS sequence"/>
</dbReference>
<feature type="domain" description="PiggyBac transposable element-derived protein" evidence="2">
    <location>
        <begin position="181"/>
        <end position="465"/>
    </location>
</feature>
<gene>
    <name evidence="3" type="ORF">QE152_g33457</name>
</gene>
<dbReference type="PANTHER" id="PTHR46599:SF3">
    <property type="entry name" value="PIGGYBAC TRANSPOSABLE ELEMENT-DERIVED PROTEIN 4"/>
    <property type="match status" value="1"/>
</dbReference>
<dbReference type="PANTHER" id="PTHR46599">
    <property type="entry name" value="PIGGYBAC TRANSPOSABLE ELEMENT-DERIVED PROTEIN 4"/>
    <property type="match status" value="1"/>
</dbReference>
<reference evidence="3 4" key="1">
    <citation type="journal article" date="2024" name="BMC Genomics">
        <title>De novo assembly and annotation of Popillia japonica's genome with initial clues to its potential as an invasive pest.</title>
        <authorList>
            <person name="Cucini C."/>
            <person name="Boschi S."/>
            <person name="Funari R."/>
            <person name="Cardaioli E."/>
            <person name="Iannotti N."/>
            <person name="Marturano G."/>
            <person name="Paoli F."/>
            <person name="Bruttini M."/>
            <person name="Carapelli A."/>
            <person name="Frati F."/>
            <person name="Nardi F."/>
        </authorList>
    </citation>
    <scope>NUCLEOTIDE SEQUENCE [LARGE SCALE GENOMIC DNA]</scope>
    <source>
        <strain evidence="3">DMR45628</strain>
    </source>
</reference>
<name>A0AAW1IXC8_POPJA</name>
<accession>A0AAW1IXC8</accession>
<dbReference type="AlphaFoldDB" id="A0AAW1IXC8"/>
<evidence type="ECO:0000313" key="3">
    <source>
        <dbReference type="EMBL" id="KAK9694583.1"/>
    </source>
</evidence>
<sequence>MSDTEDDFEYANISESGSEDSISSDSDAESDDDITNLNSVRNWYQISVDEAAPPPPRFLFSPKPTQTFQLSDEQSILEYFRLFFDDELLNIIVTETNRYAEQQHGTSSNKSFAVTKNDILIMLAITILQGIEKKPVERMYWSTREIFSSPIFPKLMSQTRYLRIKRYLHFTNNEDYNPLSPIFPKLMSQTRYLRIKRYLHFTNNEDYNPLNHPNPKLNKIWPIYDNINKKCSRLYTPERDITIDESLMLYKGRLGWKQYMPLKRSRFGIKFYLLCESKSGYLYNSIIYTGKGTILSEKYKNMPLTSQIVLSLADSLLDQGYCITMDNYYTSPLLADYLISRQMTYGTMRINRKDLPTELQKKKLKKGEIIAFQRGKLMTMKWRDKKDVCLLSTIHNPTQVATNKRNKDGNAILKPKLVVDYNNTMGGIDRFDQQLHDYPIPRKRGKKYYKKIFFHLVDFCVYNAFILYRRTAGQKDHLEFRANLVENLISEYHTGLRTATTEGRPKVPGPIRLSERHFPEFIPPTEKKNSPTRCCAVCCKQRDEKGKRKRKETRYYCKPCDKGLCAVPCFMIFHTKLDF</sequence>
<evidence type="ECO:0000259" key="2">
    <source>
        <dbReference type="Pfam" id="PF13843"/>
    </source>
</evidence>
<feature type="region of interest" description="Disordered" evidence="1">
    <location>
        <begin position="1"/>
        <end position="34"/>
    </location>
</feature>
<protein>
    <submittedName>
        <fullName evidence="3">Transposase IS4</fullName>
    </submittedName>
</protein>
<organism evidence="3 4">
    <name type="scientific">Popillia japonica</name>
    <name type="common">Japanese beetle</name>
    <dbReference type="NCBI Taxonomy" id="7064"/>
    <lineage>
        <taxon>Eukaryota</taxon>
        <taxon>Metazoa</taxon>
        <taxon>Ecdysozoa</taxon>
        <taxon>Arthropoda</taxon>
        <taxon>Hexapoda</taxon>
        <taxon>Insecta</taxon>
        <taxon>Pterygota</taxon>
        <taxon>Neoptera</taxon>
        <taxon>Endopterygota</taxon>
        <taxon>Coleoptera</taxon>
        <taxon>Polyphaga</taxon>
        <taxon>Scarabaeiformia</taxon>
        <taxon>Scarabaeidae</taxon>
        <taxon>Rutelinae</taxon>
        <taxon>Popillia</taxon>
    </lineage>
</organism>
<feature type="compositionally biased region" description="Low complexity" evidence="1">
    <location>
        <begin position="13"/>
        <end position="25"/>
    </location>
</feature>
<evidence type="ECO:0000256" key="1">
    <source>
        <dbReference type="SAM" id="MobiDB-lite"/>
    </source>
</evidence>
<dbReference type="EMBL" id="JASPKY010000508">
    <property type="protein sequence ID" value="KAK9694583.1"/>
    <property type="molecule type" value="Genomic_DNA"/>
</dbReference>
<keyword evidence="4" id="KW-1185">Reference proteome</keyword>
<dbReference type="Pfam" id="PF13843">
    <property type="entry name" value="DDE_Tnp_1_7"/>
    <property type="match status" value="2"/>
</dbReference>
<proteinExistence type="predicted"/>
<evidence type="ECO:0000313" key="4">
    <source>
        <dbReference type="Proteomes" id="UP001458880"/>
    </source>
</evidence>